<organism evidence="1 2">
    <name type="scientific">Blastomonas natatoria</name>
    <dbReference type="NCBI Taxonomy" id="34015"/>
    <lineage>
        <taxon>Bacteria</taxon>
        <taxon>Pseudomonadati</taxon>
        <taxon>Pseudomonadota</taxon>
        <taxon>Alphaproteobacteria</taxon>
        <taxon>Sphingomonadales</taxon>
        <taxon>Sphingomonadaceae</taxon>
        <taxon>Blastomonas</taxon>
    </lineage>
</organism>
<evidence type="ECO:0000313" key="1">
    <source>
        <dbReference type="EMBL" id="PXW74562.1"/>
    </source>
</evidence>
<dbReference type="Proteomes" id="UP000248014">
    <property type="component" value="Unassembled WGS sequence"/>
</dbReference>
<proteinExistence type="predicted"/>
<dbReference type="Pfam" id="PF14907">
    <property type="entry name" value="NTP_transf_5"/>
    <property type="match status" value="1"/>
</dbReference>
<dbReference type="InterPro" id="IPR039498">
    <property type="entry name" value="NTP_transf_5"/>
</dbReference>
<evidence type="ECO:0000313" key="2">
    <source>
        <dbReference type="Proteomes" id="UP000248014"/>
    </source>
</evidence>
<keyword evidence="1" id="KW-0808">Transferase</keyword>
<gene>
    <name evidence="1" type="ORF">C7451_108226</name>
</gene>
<name>A0A2V3UYN1_9SPHN</name>
<comment type="caution">
    <text evidence="1">The sequence shown here is derived from an EMBL/GenBank/DDBJ whole genome shotgun (WGS) entry which is preliminary data.</text>
</comment>
<dbReference type="GO" id="GO:0016740">
    <property type="term" value="F:transferase activity"/>
    <property type="evidence" value="ECO:0007669"/>
    <property type="project" value="UniProtKB-KW"/>
</dbReference>
<protein>
    <submittedName>
        <fullName evidence="1">Putative nucleotidyltransferase-like protein</fullName>
    </submittedName>
</protein>
<keyword evidence="2" id="KW-1185">Reference proteome</keyword>
<sequence>MERTTLKALALALICRPGSLSAKEVRALAGADWAQIFDWGQEHRFLPYLHHALKSAGLLEFVSPEQRDCLLPVRRSMALRALAAKGDMVRVHQTLEDARIAHVFLKGAYLAEFAYPEPGLRPLRDIDVLVERSEAIAAYDRLQAAGFARDPHYPGHIEAYLETSKHLPRLIAPDGGTAVELHLQLTESTRYSDEHRTLRARAVLARAQPSRVAVHDMRFPTPEDMLVHLCVHAVYEHQFNIGPLILTDLHWLLATHCIDWKMVWADAAEQSVTRGVALMLRLLQQQWPGSIEAQPEDLLPLAEVDEYVVLQAADMLLRSFAARNDVAILESVQARPTLAGKLSFVLSKAFPAPSELAKQFPSSPNSLAIVMCYPILWRRLLQQRLPDLIANMRTEEKLAEAKALSRISAWLGS</sequence>
<reference evidence="1 2" key="1">
    <citation type="submission" date="2018-05" db="EMBL/GenBank/DDBJ databases">
        <title>Genomic Encyclopedia of Type Strains, Phase IV (KMG-IV): sequencing the most valuable type-strain genomes for metagenomic binning, comparative biology and taxonomic classification.</title>
        <authorList>
            <person name="Goeker M."/>
        </authorList>
    </citation>
    <scope>NUCLEOTIDE SEQUENCE [LARGE SCALE GENOMIC DNA]</scope>
    <source>
        <strain evidence="1 2">DSM 3183</strain>
    </source>
</reference>
<accession>A0A2V3UYN1</accession>
<dbReference type="EMBL" id="QJJM01000008">
    <property type="protein sequence ID" value="PXW74562.1"/>
    <property type="molecule type" value="Genomic_DNA"/>
</dbReference>
<dbReference type="AlphaFoldDB" id="A0A2V3UYN1"/>